<dbReference type="InterPro" id="IPR050688">
    <property type="entry name" value="Zinc_finger/UBP_domain"/>
</dbReference>
<dbReference type="RefSeq" id="XP_013398685.1">
    <property type="nucleotide sequence ID" value="XM_013543231.2"/>
</dbReference>
<evidence type="ECO:0000256" key="6">
    <source>
        <dbReference type="ARBA" id="ARBA00022833"/>
    </source>
</evidence>
<keyword evidence="3" id="KW-0479">Metal-binding</keyword>
<dbReference type="PROSITE" id="PS50157">
    <property type="entry name" value="ZINC_FINGER_C2H2_2"/>
    <property type="match status" value="2"/>
</dbReference>
<dbReference type="SMART" id="SM00355">
    <property type="entry name" value="ZnF_C2H2"/>
    <property type="match status" value="3"/>
</dbReference>
<feature type="region of interest" description="Disordered" evidence="12">
    <location>
        <begin position="53"/>
        <end position="103"/>
    </location>
</feature>
<keyword evidence="10" id="KW-0539">Nucleus</keyword>
<dbReference type="InParanoid" id="A0A1S3IKB5"/>
<evidence type="ECO:0000313" key="15">
    <source>
        <dbReference type="RefSeq" id="XP_013398685.1"/>
    </source>
</evidence>
<dbReference type="InterPro" id="IPR013087">
    <property type="entry name" value="Znf_C2H2_type"/>
</dbReference>
<keyword evidence="8" id="KW-0238">DNA-binding</keyword>
<dbReference type="Gene3D" id="3.30.160.60">
    <property type="entry name" value="Classic Zinc Finger"/>
    <property type="match status" value="2"/>
</dbReference>
<dbReference type="KEGG" id="lak:106165131"/>
<dbReference type="InterPro" id="IPR036236">
    <property type="entry name" value="Znf_C2H2_sf"/>
</dbReference>
<dbReference type="GO" id="GO:0045944">
    <property type="term" value="P:positive regulation of transcription by RNA polymerase II"/>
    <property type="evidence" value="ECO:0007669"/>
    <property type="project" value="TreeGrafter"/>
</dbReference>
<dbReference type="SUPFAM" id="SSF57667">
    <property type="entry name" value="beta-beta-alpha zinc fingers"/>
    <property type="match status" value="1"/>
</dbReference>
<evidence type="ECO:0000259" key="13">
    <source>
        <dbReference type="PROSITE" id="PS50157"/>
    </source>
</evidence>
<dbReference type="GeneID" id="106165131"/>
<keyword evidence="9" id="KW-0804">Transcription</keyword>
<comment type="similarity">
    <text evidence="2">Belongs to the krueppel C2H2-type zinc-finger protein family.</text>
</comment>
<feature type="domain" description="C2H2-type" evidence="13">
    <location>
        <begin position="192"/>
        <end position="219"/>
    </location>
</feature>
<evidence type="ECO:0000256" key="8">
    <source>
        <dbReference type="ARBA" id="ARBA00023125"/>
    </source>
</evidence>
<evidence type="ECO:0000256" key="5">
    <source>
        <dbReference type="ARBA" id="ARBA00022771"/>
    </source>
</evidence>
<evidence type="ECO:0000256" key="1">
    <source>
        <dbReference type="ARBA" id="ARBA00004123"/>
    </source>
</evidence>
<protein>
    <submittedName>
        <fullName evidence="15">Zinc finger protein 366</fullName>
    </submittedName>
</protein>
<proteinExistence type="inferred from homology"/>
<dbReference type="PROSITE" id="PS00028">
    <property type="entry name" value="ZINC_FINGER_C2H2_1"/>
    <property type="match status" value="1"/>
</dbReference>
<feature type="region of interest" description="Disordered" evidence="12">
    <location>
        <begin position="414"/>
        <end position="481"/>
    </location>
</feature>
<feature type="domain" description="C2H2-type" evidence="13">
    <location>
        <begin position="220"/>
        <end position="248"/>
    </location>
</feature>
<keyword evidence="7" id="KW-0805">Transcription regulation</keyword>
<keyword evidence="5 11" id="KW-0863">Zinc-finger</keyword>
<dbReference type="GO" id="GO:0005634">
    <property type="term" value="C:nucleus"/>
    <property type="evidence" value="ECO:0007669"/>
    <property type="project" value="UniProtKB-SubCell"/>
</dbReference>
<comment type="subcellular location">
    <subcellularLocation>
        <location evidence="1">Nucleus</location>
    </subcellularLocation>
</comment>
<dbReference type="FunFam" id="3.30.160.60:FF:000382">
    <property type="entry name" value="zinc finger protein 35 isoform X4"/>
    <property type="match status" value="1"/>
</dbReference>
<evidence type="ECO:0000256" key="12">
    <source>
        <dbReference type="SAM" id="MobiDB-lite"/>
    </source>
</evidence>
<sequence>MKMRTKRPSEHSSGSPPNKTIRCMPQVTALNPKTSFNQYKDCAEMATEFPDSDCFPEGFSDGDLIIDESSNSAKSDQGGLVDDRRADHVDDNHGELVDDHHDDLGEDHHEDLVDDQTDIPVDTKENFNFAENGLPALPPELEPIQIKNEEVNKLGNLPIQGGNNQCPSCGRIYRQVAGYLKHIQVCGGKEEWKCTHCSYSTKHQSNIYQHLRVHTGERPYKCRGCGASFTQCNSLKQHIISRHGKEKVEEYYCLQKKEGRQRTMHMYRKVTGEEKARLERQKVEHFMSLQNGLAHHNQGMGSVPLIASHMSYLQAIAMGQVPGLPILNGGLHPLPPLNGQPLGGMPMLNGNPHLPIFDQNGAMDLSVPGLDEGTKDHGRVQLRIPNVTTAGNVNHADQSSNIFFQEQQPAFNLMSSSQNNNNHRPVPDNQKPAAYEADPRDNDSGAMTPASPDDQPMEDDLSLDPPQRHLLAEPKGTSILQNGDIHEMSRDQEEEHNCVYKQKLCKLRRNVVSMLTLLVPDLDLGGSGISAHSDKVDQLLQEIIYSNMNT</sequence>
<dbReference type="AlphaFoldDB" id="A0A1S3IKB5"/>
<keyword evidence="14" id="KW-1185">Reference proteome</keyword>
<keyword evidence="4" id="KW-0677">Repeat</keyword>
<dbReference type="GO" id="GO:0008270">
    <property type="term" value="F:zinc ion binding"/>
    <property type="evidence" value="ECO:0007669"/>
    <property type="project" value="UniProtKB-KW"/>
</dbReference>
<dbReference type="Proteomes" id="UP000085678">
    <property type="component" value="Unplaced"/>
</dbReference>
<evidence type="ECO:0000256" key="2">
    <source>
        <dbReference type="ARBA" id="ARBA00006991"/>
    </source>
</evidence>
<evidence type="ECO:0000256" key="9">
    <source>
        <dbReference type="ARBA" id="ARBA00023163"/>
    </source>
</evidence>
<evidence type="ECO:0000313" key="14">
    <source>
        <dbReference type="Proteomes" id="UP000085678"/>
    </source>
</evidence>
<name>A0A1S3IKB5_LINAN</name>
<keyword evidence="6" id="KW-0862">Zinc</keyword>
<dbReference type="OrthoDB" id="9439903at2759"/>
<accession>A0A1S3IKB5</accession>
<dbReference type="PANTHER" id="PTHR24403:SF107">
    <property type="entry name" value="ZINC FINGER PROTEIN 521"/>
    <property type="match status" value="1"/>
</dbReference>
<organism evidence="14 15">
    <name type="scientific">Lingula anatina</name>
    <name type="common">Brachiopod</name>
    <name type="synonym">Lingula unguis</name>
    <dbReference type="NCBI Taxonomy" id="7574"/>
    <lineage>
        <taxon>Eukaryota</taxon>
        <taxon>Metazoa</taxon>
        <taxon>Spiralia</taxon>
        <taxon>Lophotrochozoa</taxon>
        <taxon>Brachiopoda</taxon>
        <taxon>Linguliformea</taxon>
        <taxon>Lingulata</taxon>
        <taxon>Lingulida</taxon>
        <taxon>Linguloidea</taxon>
        <taxon>Lingulidae</taxon>
        <taxon>Lingula</taxon>
    </lineage>
</organism>
<gene>
    <name evidence="15" type="primary">LOC106165131</name>
</gene>
<evidence type="ECO:0000256" key="10">
    <source>
        <dbReference type="ARBA" id="ARBA00023242"/>
    </source>
</evidence>
<evidence type="ECO:0000256" key="3">
    <source>
        <dbReference type="ARBA" id="ARBA00022723"/>
    </source>
</evidence>
<evidence type="ECO:0000256" key="11">
    <source>
        <dbReference type="PROSITE-ProRule" id="PRU00042"/>
    </source>
</evidence>
<reference evidence="15" key="1">
    <citation type="submission" date="2025-08" db="UniProtKB">
        <authorList>
            <consortium name="RefSeq"/>
        </authorList>
    </citation>
    <scope>IDENTIFICATION</scope>
    <source>
        <tissue evidence="15">Gonads</tissue>
    </source>
</reference>
<evidence type="ECO:0000256" key="4">
    <source>
        <dbReference type="ARBA" id="ARBA00022737"/>
    </source>
</evidence>
<evidence type="ECO:0000256" key="7">
    <source>
        <dbReference type="ARBA" id="ARBA00023015"/>
    </source>
</evidence>
<feature type="region of interest" description="Disordered" evidence="12">
    <location>
        <begin position="1"/>
        <end position="22"/>
    </location>
</feature>
<feature type="compositionally biased region" description="Polar residues" evidence="12">
    <location>
        <begin position="414"/>
        <end position="423"/>
    </location>
</feature>
<feature type="compositionally biased region" description="Basic and acidic residues" evidence="12">
    <location>
        <begin position="81"/>
        <end position="103"/>
    </location>
</feature>
<dbReference type="PANTHER" id="PTHR24403">
    <property type="entry name" value="ZINC FINGER PROTEIN"/>
    <property type="match status" value="1"/>
</dbReference>
<dbReference type="GO" id="GO:0003677">
    <property type="term" value="F:DNA binding"/>
    <property type="evidence" value="ECO:0007669"/>
    <property type="project" value="UniProtKB-KW"/>
</dbReference>
<dbReference type="Pfam" id="PF00096">
    <property type="entry name" value="zf-C2H2"/>
    <property type="match status" value="1"/>
</dbReference>